<organism evidence="1 2">
    <name type="scientific">Fluviicoccus keumensis</name>
    <dbReference type="NCBI Taxonomy" id="1435465"/>
    <lineage>
        <taxon>Bacteria</taxon>
        <taxon>Pseudomonadati</taxon>
        <taxon>Pseudomonadota</taxon>
        <taxon>Gammaproteobacteria</taxon>
        <taxon>Moraxellales</taxon>
        <taxon>Moraxellaceae</taxon>
        <taxon>Fluviicoccus</taxon>
    </lineage>
</organism>
<accession>A0A4Q7YMT3</accession>
<gene>
    <name evidence="1" type="ORF">EV700_2625</name>
</gene>
<evidence type="ECO:0000313" key="1">
    <source>
        <dbReference type="EMBL" id="RZU38690.1"/>
    </source>
</evidence>
<proteinExistence type="predicted"/>
<comment type="caution">
    <text evidence="1">The sequence shown here is derived from an EMBL/GenBank/DDBJ whole genome shotgun (WGS) entry which is preliminary data.</text>
</comment>
<protein>
    <submittedName>
        <fullName evidence="1">Uncharacterized protein</fullName>
    </submittedName>
</protein>
<dbReference type="Proteomes" id="UP000292423">
    <property type="component" value="Unassembled WGS sequence"/>
</dbReference>
<name>A0A4Q7YMT3_9GAMM</name>
<sequence>MHLNFSKRRIFPSVAAVLGLGLTLTAGVYAYNHWQENQPTAANFDPVVRALWEQHSGGEQGKRLCLSLPSYPAPDVGTKTREPLAWSMDFYTDAPESAPRQEQLRKLDALSQAGLLEKLTLTLNGRPAIRYRLSESGWLKSGPNRNASCFEYGQPHYLGIDQITPHPPGSQAGQSQPFYEVTARIGLDATSAESAWVRNPALLAAFPEIEKNSAGQMFKVQLVRQNKSWVECRHLVRDGQGPCGRAPTVYSRDYKDAYVDATQKDGGRAEYEAMLSRLAALRIRKMEALKAFAPPTVDEIRRLLAEMHGHGKAGQWPGTCLALPGRGNLPVDKSLFEGESDHYAVAIFPSKGRSGWDPVARKTIPYLELLERLGVMQRRAGQDIQLEDGRRQKADIFELTAGYATAVDPKRPDCLPLGVASVDIVDAQLINDDPYDTEGDAFRYKLRIKYANPPEWAKNKDLLGQWDELRGALERGRACQGEFHFDRKTRHTFGGGGSCWWAFDSLDGG</sequence>
<dbReference type="AlphaFoldDB" id="A0A4Q7YMT3"/>
<evidence type="ECO:0000313" key="2">
    <source>
        <dbReference type="Proteomes" id="UP000292423"/>
    </source>
</evidence>
<dbReference type="RefSeq" id="WP_130414477.1">
    <property type="nucleotide sequence ID" value="NZ_SHKX01000013.1"/>
</dbReference>
<reference evidence="1 2" key="1">
    <citation type="submission" date="2019-02" db="EMBL/GenBank/DDBJ databases">
        <title>Genomic Encyclopedia of Type Strains, Phase IV (KMG-IV): sequencing the most valuable type-strain genomes for metagenomic binning, comparative biology and taxonomic classification.</title>
        <authorList>
            <person name="Goeker M."/>
        </authorList>
    </citation>
    <scope>NUCLEOTIDE SEQUENCE [LARGE SCALE GENOMIC DNA]</scope>
    <source>
        <strain evidence="1 2">DSM 105135</strain>
    </source>
</reference>
<keyword evidence="2" id="KW-1185">Reference proteome</keyword>
<dbReference type="EMBL" id="SHKX01000013">
    <property type="protein sequence ID" value="RZU38690.1"/>
    <property type="molecule type" value="Genomic_DNA"/>
</dbReference>